<proteinExistence type="predicted"/>
<evidence type="ECO:0000313" key="2">
    <source>
        <dbReference type="Proteomes" id="UP000541444"/>
    </source>
</evidence>
<accession>A0A7J7MKY0</accession>
<organism evidence="1 2">
    <name type="scientific">Kingdonia uniflora</name>
    <dbReference type="NCBI Taxonomy" id="39325"/>
    <lineage>
        <taxon>Eukaryota</taxon>
        <taxon>Viridiplantae</taxon>
        <taxon>Streptophyta</taxon>
        <taxon>Embryophyta</taxon>
        <taxon>Tracheophyta</taxon>
        <taxon>Spermatophyta</taxon>
        <taxon>Magnoliopsida</taxon>
        <taxon>Ranunculales</taxon>
        <taxon>Circaeasteraceae</taxon>
        <taxon>Kingdonia</taxon>
    </lineage>
</organism>
<evidence type="ECO:0000313" key="1">
    <source>
        <dbReference type="EMBL" id="KAF6155430.1"/>
    </source>
</evidence>
<dbReference type="Proteomes" id="UP000541444">
    <property type="component" value="Unassembled WGS sequence"/>
</dbReference>
<dbReference type="EMBL" id="JACGCM010001428">
    <property type="protein sequence ID" value="KAF6155430.1"/>
    <property type="molecule type" value="Genomic_DNA"/>
</dbReference>
<dbReference type="PANTHER" id="PTHR45023:SF13">
    <property type="entry name" value="PUTATIVE-RELATED"/>
    <property type="match status" value="1"/>
</dbReference>
<reference evidence="1 2" key="1">
    <citation type="journal article" date="2020" name="IScience">
        <title>Genome Sequencing of the Endangered Kingdonia uniflora (Circaeasteraceae, Ranunculales) Reveals Potential Mechanisms of Evolutionary Specialization.</title>
        <authorList>
            <person name="Sun Y."/>
            <person name="Deng T."/>
            <person name="Zhang A."/>
            <person name="Moore M.J."/>
            <person name="Landis J.B."/>
            <person name="Lin N."/>
            <person name="Zhang H."/>
            <person name="Zhang X."/>
            <person name="Huang J."/>
            <person name="Zhang X."/>
            <person name="Sun H."/>
            <person name="Wang H."/>
        </authorList>
    </citation>
    <scope>NUCLEOTIDE SEQUENCE [LARGE SCALE GENOMIC DNA]</scope>
    <source>
        <strain evidence="1">TB1705</strain>
        <tissue evidence="1">Leaf</tissue>
    </source>
</reference>
<protein>
    <submittedName>
        <fullName evidence="1">Uncharacterized protein</fullName>
    </submittedName>
</protein>
<dbReference type="PANTHER" id="PTHR45023">
    <property type="match status" value="1"/>
</dbReference>
<sequence>PNYWGQPSQFVIPAQFQHPSPFANTSQSQSSQSVDLFQSEDAGVVDGQKGKRYSTEKNTSGGAGSQLLKWTGIQNKNLAKAWIHVSEDIIKNNNQQLDVFWDSILDAFHNFYE</sequence>
<keyword evidence="2" id="KW-1185">Reference proteome</keyword>
<gene>
    <name evidence="1" type="ORF">GIB67_019956</name>
</gene>
<comment type="caution">
    <text evidence="1">The sequence shown here is derived from an EMBL/GenBank/DDBJ whole genome shotgun (WGS) entry which is preliminary data.</text>
</comment>
<dbReference type="AlphaFoldDB" id="A0A7J7MKY0"/>
<feature type="non-terminal residue" evidence="1">
    <location>
        <position position="1"/>
    </location>
</feature>
<name>A0A7J7MKY0_9MAGN</name>